<evidence type="ECO:0000313" key="3">
    <source>
        <dbReference type="Proteomes" id="UP001500503"/>
    </source>
</evidence>
<dbReference type="Proteomes" id="UP001500503">
    <property type="component" value="Unassembled WGS sequence"/>
</dbReference>
<reference evidence="3" key="1">
    <citation type="journal article" date="2019" name="Int. J. Syst. Evol. Microbiol.">
        <title>The Global Catalogue of Microorganisms (GCM) 10K type strain sequencing project: providing services to taxonomists for standard genome sequencing and annotation.</title>
        <authorList>
            <consortium name="The Broad Institute Genomics Platform"/>
            <consortium name="The Broad Institute Genome Sequencing Center for Infectious Disease"/>
            <person name="Wu L."/>
            <person name="Ma J."/>
        </authorList>
    </citation>
    <scope>NUCLEOTIDE SEQUENCE [LARGE SCALE GENOMIC DNA]</scope>
    <source>
        <strain evidence="3">JCM 17933</strain>
    </source>
</reference>
<gene>
    <name evidence="2" type="ORF">GCM10023191_075480</name>
</gene>
<feature type="region of interest" description="Disordered" evidence="1">
    <location>
        <begin position="1"/>
        <end position="23"/>
    </location>
</feature>
<protein>
    <submittedName>
        <fullName evidence="2">Uncharacterized protein</fullName>
    </submittedName>
</protein>
<evidence type="ECO:0000313" key="2">
    <source>
        <dbReference type="EMBL" id="GAA4511406.1"/>
    </source>
</evidence>
<sequence>MAQFRRELRRALTHPGEVPESELRREVQYDGGAEKFLRRLWGDLYPEEPVPSKDDEK</sequence>
<keyword evidence="3" id="KW-1185">Reference proteome</keyword>
<feature type="compositionally biased region" description="Basic and acidic residues" evidence="1">
    <location>
        <begin position="1"/>
        <end position="10"/>
    </location>
</feature>
<accession>A0ABP8QVS6</accession>
<organism evidence="2 3">
    <name type="scientific">Actinoallomurus oryzae</name>
    <dbReference type="NCBI Taxonomy" id="502180"/>
    <lineage>
        <taxon>Bacteria</taxon>
        <taxon>Bacillati</taxon>
        <taxon>Actinomycetota</taxon>
        <taxon>Actinomycetes</taxon>
        <taxon>Streptosporangiales</taxon>
        <taxon>Thermomonosporaceae</taxon>
        <taxon>Actinoallomurus</taxon>
    </lineage>
</organism>
<evidence type="ECO:0000256" key="1">
    <source>
        <dbReference type="SAM" id="MobiDB-lite"/>
    </source>
</evidence>
<dbReference type="EMBL" id="BAABHF010000046">
    <property type="protein sequence ID" value="GAA4511406.1"/>
    <property type="molecule type" value="Genomic_DNA"/>
</dbReference>
<proteinExistence type="predicted"/>
<dbReference type="RefSeq" id="WP_345472188.1">
    <property type="nucleotide sequence ID" value="NZ_BAABHF010000046.1"/>
</dbReference>
<name>A0ABP8QVS6_9ACTN</name>
<comment type="caution">
    <text evidence="2">The sequence shown here is derived from an EMBL/GenBank/DDBJ whole genome shotgun (WGS) entry which is preliminary data.</text>
</comment>